<organism evidence="2 4">
    <name type="scientific">Halanaerobium saccharolyticum</name>
    <dbReference type="NCBI Taxonomy" id="43595"/>
    <lineage>
        <taxon>Bacteria</taxon>
        <taxon>Bacillati</taxon>
        <taxon>Bacillota</taxon>
        <taxon>Clostridia</taxon>
        <taxon>Halanaerobiales</taxon>
        <taxon>Halanaerobiaceae</taxon>
        <taxon>Halanaerobium</taxon>
    </lineage>
</organism>
<dbReference type="SUPFAM" id="SSF109604">
    <property type="entry name" value="HD-domain/PDEase-like"/>
    <property type="match status" value="1"/>
</dbReference>
<dbReference type="PANTHER" id="PTHR45228">
    <property type="entry name" value="CYCLIC DI-GMP PHOSPHODIESTERASE TM_0186-RELATED"/>
    <property type="match status" value="1"/>
</dbReference>
<reference evidence="2 4" key="1">
    <citation type="submission" date="2018-04" db="EMBL/GenBank/DDBJ databases">
        <title>Subsurface microbial communities from deep shales in Ohio and West Virginia, USA.</title>
        <authorList>
            <person name="Wrighton K."/>
        </authorList>
    </citation>
    <scope>NUCLEOTIDE SEQUENCE [LARGE SCALE GENOMIC DNA]</scope>
    <source>
        <strain evidence="3 5">MSL 7</strain>
        <strain evidence="2 4">WC1</strain>
    </source>
</reference>
<dbReference type="PANTHER" id="PTHR45228:SF4">
    <property type="entry name" value="LIPOPROTEIN"/>
    <property type="match status" value="1"/>
</dbReference>
<name>A0A2T5RIB8_9FIRM</name>
<dbReference type="Gene3D" id="1.10.3210.10">
    <property type="entry name" value="Hypothetical protein af1432"/>
    <property type="match status" value="1"/>
</dbReference>
<gene>
    <name evidence="3" type="ORF">C7957_10859</name>
    <name evidence="2" type="ORF">C8C76_12148</name>
</gene>
<dbReference type="InterPro" id="IPR052020">
    <property type="entry name" value="Cyclic_di-GMP/3'3'-cGAMP_PDE"/>
</dbReference>
<proteinExistence type="predicted"/>
<dbReference type="Proteomes" id="UP000295176">
    <property type="component" value="Unassembled WGS sequence"/>
</dbReference>
<feature type="domain" description="HD-GYP" evidence="1">
    <location>
        <begin position="124"/>
        <end position="317"/>
    </location>
</feature>
<dbReference type="EMBL" id="QAXS01000021">
    <property type="protein sequence ID" value="PTV97944.1"/>
    <property type="molecule type" value="Genomic_DNA"/>
</dbReference>
<dbReference type="OrthoDB" id="9804747at2"/>
<dbReference type="EMBL" id="SNXX01000008">
    <property type="protein sequence ID" value="TDP95972.1"/>
    <property type="molecule type" value="Genomic_DNA"/>
</dbReference>
<dbReference type="InterPro" id="IPR003607">
    <property type="entry name" value="HD/PDEase_dom"/>
</dbReference>
<evidence type="ECO:0000259" key="1">
    <source>
        <dbReference type="PROSITE" id="PS51832"/>
    </source>
</evidence>
<evidence type="ECO:0000313" key="5">
    <source>
        <dbReference type="Proteomes" id="UP000295176"/>
    </source>
</evidence>
<sequence length="317" mass="36468">MEEIEGKKNKFPLNPNNIIINRKDEYLDKVEKRSTQLFLIAKNDNLEVIKQHITADKTFQIAAGEENSFELFYILEGTVASEDEKITLAAGDSITAKSGEEEKYFKTLTEVTLLYISSTPIFASEQKKINELLALNEQIADKDTETHDHCDRLQRLSRLTAKELDLSEEKLFNLGYASFLHDIGKAKVPKSLLQKPGRLTESEWEIMKKHAKWGKTILLERFSNKYFEQVAEIIYQHHERYDGQGYPQGLKGDEILIEAQILTVVDAYDAMVYERPYQRALTRKEALAEIKREKGKQFAPRAVEAFLKAEKKFVGQS</sequence>
<dbReference type="PROSITE" id="PS51832">
    <property type="entry name" value="HD_GYP"/>
    <property type="match status" value="1"/>
</dbReference>
<evidence type="ECO:0000313" key="4">
    <source>
        <dbReference type="Proteomes" id="UP000244089"/>
    </source>
</evidence>
<evidence type="ECO:0000313" key="2">
    <source>
        <dbReference type="EMBL" id="PTV97944.1"/>
    </source>
</evidence>
<comment type="caution">
    <text evidence="2">The sequence shown here is derived from an EMBL/GenBank/DDBJ whole genome shotgun (WGS) entry which is preliminary data.</text>
</comment>
<dbReference type="InterPro" id="IPR037522">
    <property type="entry name" value="HD_GYP_dom"/>
</dbReference>
<dbReference type="RefSeq" id="WP_108140974.1">
    <property type="nucleotide sequence ID" value="NZ_QAXS01000021.1"/>
</dbReference>
<protein>
    <submittedName>
        <fullName evidence="2">HD domain-containing protein</fullName>
    </submittedName>
</protein>
<dbReference type="Pfam" id="PF13487">
    <property type="entry name" value="HD_5"/>
    <property type="match status" value="1"/>
</dbReference>
<accession>A0A2T5RIB8</accession>
<dbReference type="CDD" id="cd00077">
    <property type="entry name" value="HDc"/>
    <property type="match status" value="1"/>
</dbReference>
<dbReference type="SMART" id="SM00471">
    <property type="entry name" value="HDc"/>
    <property type="match status" value="1"/>
</dbReference>
<dbReference type="Proteomes" id="UP000244089">
    <property type="component" value="Unassembled WGS sequence"/>
</dbReference>
<evidence type="ECO:0000313" key="3">
    <source>
        <dbReference type="EMBL" id="TDP95972.1"/>
    </source>
</evidence>
<dbReference type="AlphaFoldDB" id="A0A2T5RIB8"/>